<dbReference type="eggNOG" id="ENOG5033GNE">
    <property type="taxonomic scope" value="Bacteria"/>
</dbReference>
<evidence type="ECO:0000313" key="1">
    <source>
        <dbReference type="EMBL" id="UNO50289.1"/>
    </source>
</evidence>
<dbReference type="STRING" id="1356854.N007_10690"/>
<dbReference type="EMBL" id="CP080467">
    <property type="protein sequence ID" value="UNO50289.1"/>
    <property type="molecule type" value="Genomic_DNA"/>
</dbReference>
<gene>
    <name evidence="1" type="ORF">K1I37_07395</name>
</gene>
<dbReference type="RefSeq" id="WP_021297191.1">
    <property type="nucleotide sequence ID" value="NZ_AURB01000145.1"/>
</dbReference>
<name>T0D4M2_ALIAG</name>
<keyword evidence="2" id="KW-1185">Reference proteome</keyword>
<accession>A0A9E7CRR2</accession>
<dbReference type="Proteomes" id="UP000829401">
    <property type="component" value="Chromosome"/>
</dbReference>
<protein>
    <submittedName>
        <fullName evidence="1">Uncharacterized protein</fullName>
    </submittedName>
</protein>
<evidence type="ECO:0000313" key="2">
    <source>
        <dbReference type="Proteomes" id="UP000829401"/>
    </source>
</evidence>
<accession>T0D4M2</accession>
<dbReference type="KEGG" id="aaco:K1I37_07395"/>
<reference evidence="2" key="1">
    <citation type="journal article" date="2022" name="G3 (Bethesda)">
        <title>Unveiling the complete genome sequence of Alicyclobacillus acidoterrestris DSM 3922T, a taint-producing strain.</title>
        <authorList>
            <person name="Leonardo I.C."/>
            <person name="Barreto Crespo M.T."/>
            <person name="Gaspar F.B."/>
        </authorList>
    </citation>
    <scope>NUCLEOTIDE SEQUENCE [LARGE SCALE GENOMIC DNA]</scope>
    <source>
        <strain evidence="2">DSM 3922</strain>
    </source>
</reference>
<proteinExistence type="predicted"/>
<sequence>MQQPLESADTILTQIKQLFEEHGGQLSKKDVKKQHPEIMRSALYYFPSWEHALTKATE</sequence>
<dbReference type="AlphaFoldDB" id="T0D4M2"/>
<organism evidence="1 2">
    <name type="scientific">Alicyclobacillus acidoterrestris (strain ATCC 49025 / DSM 3922 / CIP 106132 / NCIMB 13137 / GD3B)</name>
    <dbReference type="NCBI Taxonomy" id="1356854"/>
    <lineage>
        <taxon>Bacteria</taxon>
        <taxon>Bacillati</taxon>
        <taxon>Bacillota</taxon>
        <taxon>Bacilli</taxon>
        <taxon>Bacillales</taxon>
        <taxon>Alicyclobacillaceae</taxon>
        <taxon>Alicyclobacillus</taxon>
    </lineage>
</organism>